<dbReference type="InterPro" id="IPR013217">
    <property type="entry name" value="Methyltransf_12"/>
</dbReference>
<dbReference type="EMBL" id="FMZC01000011">
    <property type="protein sequence ID" value="SDD98175.1"/>
    <property type="molecule type" value="Genomic_DNA"/>
</dbReference>
<gene>
    <name evidence="3" type="ORF">SAMN05192589_1115</name>
</gene>
<keyword evidence="3" id="KW-0808">Transferase</keyword>
<dbReference type="RefSeq" id="WP_175537781.1">
    <property type="nucleotide sequence ID" value="NZ_FMZC01000011.1"/>
</dbReference>
<protein>
    <submittedName>
        <fullName evidence="3">Predicted methyltransferase regulatory domain-containing protein</fullName>
    </submittedName>
</protein>
<dbReference type="SUPFAM" id="SSF53335">
    <property type="entry name" value="S-adenosyl-L-methionine-dependent methyltransferases"/>
    <property type="match status" value="1"/>
</dbReference>
<dbReference type="STRING" id="187868.SAMN05192589_1115"/>
<feature type="domain" description="Methyltransferase regulatory" evidence="2">
    <location>
        <begin position="222"/>
        <end position="305"/>
    </location>
</feature>
<keyword evidence="4" id="KW-1185">Reference proteome</keyword>
<accession>A0A1G6Z8G1</accession>
<dbReference type="Pfam" id="PF08242">
    <property type="entry name" value="Methyltransf_12"/>
    <property type="match status" value="1"/>
</dbReference>
<dbReference type="Proteomes" id="UP000198781">
    <property type="component" value="Unassembled WGS sequence"/>
</dbReference>
<reference evidence="3 4" key="1">
    <citation type="submission" date="2016-10" db="EMBL/GenBank/DDBJ databases">
        <authorList>
            <person name="de Groot N.N."/>
        </authorList>
    </citation>
    <scope>NUCLEOTIDE SEQUENCE [LARGE SCALE GENOMIC DNA]</scope>
    <source>
        <strain evidence="3 4">DSM 16619</strain>
    </source>
</reference>
<proteinExistence type="predicted"/>
<organism evidence="3 4">
    <name type="scientific">Paracidovorax valerianellae</name>
    <dbReference type="NCBI Taxonomy" id="187868"/>
    <lineage>
        <taxon>Bacteria</taxon>
        <taxon>Pseudomonadati</taxon>
        <taxon>Pseudomonadota</taxon>
        <taxon>Betaproteobacteria</taxon>
        <taxon>Burkholderiales</taxon>
        <taxon>Comamonadaceae</taxon>
        <taxon>Paracidovorax</taxon>
    </lineage>
</organism>
<dbReference type="CDD" id="cd02440">
    <property type="entry name" value="AdoMet_MTases"/>
    <property type="match status" value="1"/>
</dbReference>
<evidence type="ECO:0000259" key="1">
    <source>
        <dbReference type="Pfam" id="PF08242"/>
    </source>
</evidence>
<sequence>MKSPQPAVLDVRSEPYTRGYYRALSPAQMSVALESRGVCGPDLSAPLNCFELGMGFGLPLVAHAACFPHMRFYGNDFNPHHVAYADQLARDAGLTNVEVFEDAFETLLERDLPPMDIISMHGVYSWISPALRKVVMRFIAERLRPGGVVFVSHNALPGWAAQMPLRELVNLHGLRQVPVSATPIERLSQTLDFLDDFAKVNPAYFGGDVSVQARLYSLRRLDPHYAAHEYFNPDWHPMHFHQVASEMAEAGLEFAAPAVLAQQVDAAILSDATRELLSGVDDPLMRETLRDFALNTSFRWDLYTRGAPRASAAQQEQFRLDRAWILATARSETKESPLSDSAAEHVDGATVARLLDALAQGPATARELAERPELASLGAEFIVEALMLLENEAQVHPALPAALRESARESVLRFNAAIMQRPEDDGLHYLSCSASGQAMGWSAMAMAQIRSACQGAQTPLEMADAMRARFQGDGEGQMPAERLEHSARCFFAGRGPVLRNLGLL</sequence>
<dbReference type="GO" id="GO:0032259">
    <property type="term" value="P:methylation"/>
    <property type="evidence" value="ECO:0007669"/>
    <property type="project" value="UniProtKB-KW"/>
</dbReference>
<dbReference type="Pfam" id="PF10119">
    <property type="entry name" value="MethyTransf_Reg"/>
    <property type="match status" value="1"/>
</dbReference>
<dbReference type="InterPro" id="IPR018773">
    <property type="entry name" value="MeTrfase_reg_dom_prd"/>
</dbReference>
<dbReference type="InterPro" id="IPR029063">
    <property type="entry name" value="SAM-dependent_MTases_sf"/>
</dbReference>
<dbReference type="AlphaFoldDB" id="A0A1G6Z8G1"/>
<feature type="domain" description="Methyltransferase type 12" evidence="1">
    <location>
        <begin position="51"/>
        <end position="149"/>
    </location>
</feature>
<evidence type="ECO:0000313" key="4">
    <source>
        <dbReference type="Proteomes" id="UP000198781"/>
    </source>
</evidence>
<evidence type="ECO:0000259" key="2">
    <source>
        <dbReference type="Pfam" id="PF10119"/>
    </source>
</evidence>
<name>A0A1G6Z8G1_9BURK</name>
<dbReference type="Gene3D" id="3.40.50.150">
    <property type="entry name" value="Vaccinia Virus protein VP39"/>
    <property type="match status" value="1"/>
</dbReference>
<evidence type="ECO:0000313" key="3">
    <source>
        <dbReference type="EMBL" id="SDD98175.1"/>
    </source>
</evidence>
<dbReference type="GO" id="GO:0008168">
    <property type="term" value="F:methyltransferase activity"/>
    <property type="evidence" value="ECO:0007669"/>
    <property type="project" value="UniProtKB-KW"/>
</dbReference>
<keyword evidence="3" id="KW-0489">Methyltransferase</keyword>